<keyword evidence="3" id="KW-0378">Hydrolase</keyword>
<dbReference type="EMBL" id="VMNX01000023">
    <property type="protein sequence ID" value="MPY48807.1"/>
    <property type="molecule type" value="Genomic_DNA"/>
</dbReference>
<sequence>MSPASPATGPVHEALAGLPLVDHHCHGVVTADPDAERFESLITEGAAWPDSGISPFDTPVGVAIRRHCAPVLDLPRHAPAAEYLARRVELGWHEVNRRFVTAAGTGVFCVDTGYAPDRITTPTELAAAAGDAVAYEVVRLESVAEGLAAEGVEPGEYATAFRAAVRDTVERRGAVAVKSVAAYRTGFDLDPNRPSDADVTAAAARWLGPGGTDGRRTDGSGTGGRGTDGRGTGGRAPERRPRLDDPVLVRHLLWTAADLGLPLQLHVGFGDSDIRMHQVDPTRLTDWLHRTSGTVPVLLLHCWPYQRQAAYLAAVFEQVYLDVGLTLHHVGPARARAVLEEALEITPFRKLLHSSDAYGAAEFFHLGALAFRRGLADLLQSRVDSDELSLPDALRIATWTGRDNAYRVYGLPRDGLA</sequence>
<gene>
    <name evidence="3" type="ORF">FPZ41_09605</name>
</gene>
<feature type="domain" description="Amidohydrolase-related" evidence="2">
    <location>
        <begin position="138"/>
        <end position="411"/>
    </location>
</feature>
<dbReference type="InterPro" id="IPR032466">
    <property type="entry name" value="Metal_Hydrolase"/>
</dbReference>
<accession>A0A5N8WNJ3</accession>
<feature type="region of interest" description="Disordered" evidence="1">
    <location>
        <begin position="206"/>
        <end position="241"/>
    </location>
</feature>
<dbReference type="InterPro" id="IPR006680">
    <property type="entry name" value="Amidohydro-rel"/>
</dbReference>
<name>A0A5N8WNJ3_9ACTN</name>
<dbReference type="Pfam" id="PF04909">
    <property type="entry name" value="Amidohydro_2"/>
    <property type="match status" value="1"/>
</dbReference>
<dbReference type="Proteomes" id="UP000373149">
    <property type="component" value="Unassembled WGS sequence"/>
</dbReference>
<protein>
    <submittedName>
        <fullName evidence="3">Amidohydrolase family protein</fullName>
    </submittedName>
</protein>
<evidence type="ECO:0000313" key="3">
    <source>
        <dbReference type="EMBL" id="MPY48807.1"/>
    </source>
</evidence>
<proteinExistence type="predicted"/>
<dbReference type="AlphaFoldDB" id="A0A5N8WNJ3"/>
<organism evidence="3 4">
    <name type="scientific">Streptomyces acidicola</name>
    <dbReference type="NCBI Taxonomy" id="2596892"/>
    <lineage>
        <taxon>Bacteria</taxon>
        <taxon>Bacillati</taxon>
        <taxon>Actinomycetota</taxon>
        <taxon>Actinomycetes</taxon>
        <taxon>Kitasatosporales</taxon>
        <taxon>Streptomycetaceae</taxon>
        <taxon>Streptomyces</taxon>
    </lineage>
</organism>
<comment type="caution">
    <text evidence="3">The sequence shown here is derived from an EMBL/GenBank/DDBJ whole genome shotgun (WGS) entry which is preliminary data.</text>
</comment>
<reference evidence="3 4" key="1">
    <citation type="submission" date="2019-09" db="EMBL/GenBank/DDBJ databases">
        <authorList>
            <person name="Duangmal K."/>
            <person name="Teo W.F.A."/>
            <person name="Lipun K."/>
        </authorList>
    </citation>
    <scope>NUCLEOTIDE SEQUENCE [LARGE SCALE GENOMIC DNA]</scope>
    <source>
        <strain evidence="3 4">K1PN6</strain>
    </source>
</reference>
<dbReference type="RefSeq" id="WP_322620018.1">
    <property type="nucleotide sequence ID" value="NZ_VMNX01000023.1"/>
</dbReference>
<dbReference type="SUPFAM" id="SSF51556">
    <property type="entry name" value="Metallo-dependent hydrolases"/>
    <property type="match status" value="1"/>
</dbReference>
<dbReference type="Gene3D" id="3.20.20.140">
    <property type="entry name" value="Metal-dependent hydrolases"/>
    <property type="match status" value="1"/>
</dbReference>
<dbReference type="PANTHER" id="PTHR43383:SF2">
    <property type="entry name" value="AMIDOHYDROLASE 2 FAMILY PROTEIN"/>
    <property type="match status" value="1"/>
</dbReference>
<dbReference type="PANTHER" id="PTHR43383">
    <property type="entry name" value="NODULIN 6"/>
    <property type="match status" value="1"/>
</dbReference>
<evidence type="ECO:0000259" key="2">
    <source>
        <dbReference type="Pfam" id="PF04909"/>
    </source>
</evidence>
<dbReference type="GO" id="GO:0016787">
    <property type="term" value="F:hydrolase activity"/>
    <property type="evidence" value="ECO:0007669"/>
    <property type="project" value="UniProtKB-KW"/>
</dbReference>
<feature type="compositionally biased region" description="Gly residues" evidence="1">
    <location>
        <begin position="220"/>
        <end position="234"/>
    </location>
</feature>
<evidence type="ECO:0000256" key="1">
    <source>
        <dbReference type="SAM" id="MobiDB-lite"/>
    </source>
</evidence>
<evidence type="ECO:0000313" key="4">
    <source>
        <dbReference type="Proteomes" id="UP000373149"/>
    </source>
</evidence>
<keyword evidence="4" id="KW-1185">Reference proteome</keyword>